<sequence length="577" mass="65223">MEKMKTITTGGNKALNLSMAAVSALSVLFIITNYLFPLQGSHILNTYYHELPKCPHLGKQPPPNYNTYALLLETIINDEVFRNQSVVKMQRAVQHDTTSYDNEPINVGDNLSEFTRFELWHDFLNRTFPIFHNLTTLHKVNHFGLVYIWQGSDTSLKPLLLMAHQDTTPVDPSSLDQWIYPPFDGHYDGKYLHGRGSADCKDLLIGQIEAAEELMKTGFSPKRTIIFSYGFDEEITGVRNHNAKFIEDIYGPKSLYAVMDEGGVSLMDIAGSTMAVVGTGEKGYFDLAISIDKKGGHSSVPPDHTAIGIIGDLIVQIENNKFPTYFVQSNPTFFQYVCLAENSIDLDPQLKHDILYSQIDDEANKNVRSFINRDRLTSYAIKTTQALDIIHGGVKVNALPEYVELNINARVTLEEDISLVFEKFLNDVEVIAKKYNLGLTIFYPYSNHTEVELYPPTENGVLSIWPINVLEPSPITPVGDRRWEIFAGTLRHVYENLAYPDKYKDNMVVVSPGLGTGNTDTKLYWNLTDHIYRYRPGVLPSVTANSHGINEYIEFDGHLQIIAFTIEYILSVDEEQD</sequence>
<dbReference type="SUPFAM" id="SSF55031">
    <property type="entry name" value="Bacterial exopeptidase dimerisation domain"/>
    <property type="match status" value="1"/>
</dbReference>
<dbReference type="CDD" id="cd05674">
    <property type="entry name" value="M20_yscS"/>
    <property type="match status" value="1"/>
</dbReference>
<keyword evidence="8" id="KW-0472">Membrane</keyword>
<comment type="similarity">
    <text evidence="1">Belongs to the peptidase M20A family.</text>
</comment>
<feature type="binding site" evidence="7">
    <location>
        <position position="199"/>
    </location>
    <ligand>
        <name>Zn(2+)</name>
        <dbReference type="ChEBI" id="CHEBI:29105"/>
        <label>1</label>
    </ligand>
</feature>
<evidence type="ECO:0000256" key="8">
    <source>
        <dbReference type="SAM" id="Phobius"/>
    </source>
</evidence>
<evidence type="ECO:0000256" key="6">
    <source>
        <dbReference type="PIRSR" id="PIRSR037217-1"/>
    </source>
</evidence>
<evidence type="ECO:0000256" key="5">
    <source>
        <dbReference type="ARBA" id="ARBA00022833"/>
    </source>
</evidence>
<feature type="active site" description="Proton acceptor" evidence="6">
    <location>
        <position position="233"/>
    </location>
</feature>
<dbReference type="InterPro" id="IPR017141">
    <property type="entry name" value="Pept_M20_carboxypep"/>
</dbReference>
<feature type="binding site" evidence="7">
    <location>
        <position position="164"/>
    </location>
    <ligand>
        <name>Zn(2+)</name>
        <dbReference type="ChEBI" id="CHEBI:29105"/>
        <label>2</label>
    </ligand>
</feature>
<keyword evidence="8" id="KW-1133">Transmembrane helix</keyword>
<dbReference type="Pfam" id="PF01546">
    <property type="entry name" value="Peptidase_M20"/>
    <property type="match status" value="1"/>
</dbReference>
<evidence type="ECO:0000256" key="4">
    <source>
        <dbReference type="ARBA" id="ARBA00022801"/>
    </source>
</evidence>
<feature type="domain" description="Peptidase M20 dimerisation" evidence="9">
    <location>
        <begin position="279"/>
        <end position="435"/>
    </location>
</feature>
<proteinExistence type="inferred from homology"/>
<keyword evidence="3 7" id="KW-0479">Metal-binding</keyword>
<accession>A0A4T0X1A1</accession>
<dbReference type="InterPro" id="IPR001261">
    <property type="entry name" value="ArgE/DapE_CS"/>
</dbReference>
<dbReference type="InterPro" id="IPR002933">
    <property type="entry name" value="Peptidase_M20"/>
</dbReference>
<feature type="binding site" evidence="7">
    <location>
        <position position="260"/>
    </location>
    <ligand>
        <name>Zn(2+)</name>
        <dbReference type="ChEBI" id="CHEBI:29105"/>
        <label>2</label>
    </ligand>
</feature>
<dbReference type="PANTHER" id="PTHR45962">
    <property type="entry name" value="N-FATTY-ACYL-AMINO ACID SYNTHASE/HYDROLASE PM20D1"/>
    <property type="match status" value="1"/>
</dbReference>
<dbReference type="Gene3D" id="3.40.630.10">
    <property type="entry name" value="Zn peptidases"/>
    <property type="match status" value="1"/>
</dbReference>
<dbReference type="Pfam" id="PF07687">
    <property type="entry name" value="M20_dimer"/>
    <property type="match status" value="1"/>
</dbReference>
<dbReference type="GO" id="GO:0051603">
    <property type="term" value="P:proteolysis involved in protein catabolic process"/>
    <property type="evidence" value="ECO:0007669"/>
    <property type="project" value="TreeGrafter"/>
</dbReference>
<evidence type="ECO:0000259" key="9">
    <source>
        <dbReference type="Pfam" id="PF07687"/>
    </source>
</evidence>
<dbReference type="GO" id="GO:0004181">
    <property type="term" value="F:metallocarboxypeptidase activity"/>
    <property type="evidence" value="ECO:0007669"/>
    <property type="project" value="InterPro"/>
</dbReference>
<dbReference type="GO" id="GO:0046872">
    <property type="term" value="F:metal ion binding"/>
    <property type="evidence" value="ECO:0007669"/>
    <property type="project" value="UniProtKB-KW"/>
</dbReference>
<dbReference type="PIRSF" id="PIRSF037217">
    <property type="entry name" value="Carboxypeptidase_S"/>
    <property type="match status" value="1"/>
</dbReference>
<feature type="active site" evidence="6">
    <location>
        <position position="166"/>
    </location>
</feature>
<dbReference type="STRING" id="52247.A0A4T0X1A1"/>
<dbReference type="Proteomes" id="UP000307173">
    <property type="component" value="Unassembled WGS sequence"/>
</dbReference>
<dbReference type="SUPFAM" id="SSF53187">
    <property type="entry name" value="Zn-dependent exopeptidases"/>
    <property type="match status" value="1"/>
</dbReference>
<dbReference type="Gene3D" id="3.30.70.360">
    <property type="match status" value="1"/>
</dbReference>
<evidence type="ECO:0000256" key="7">
    <source>
        <dbReference type="PIRSR" id="PIRSR037217-2"/>
    </source>
</evidence>
<keyword evidence="11" id="KW-1185">Reference proteome</keyword>
<feature type="binding site" evidence="7">
    <location>
        <position position="199"/>
    </location>
    <ligand>
        <name>Zn(2+)</name>
        <dbReference type="ChEBI" id="CHEBI:29105"/>
        <label>2</label>
    </ligand>
</feature>
<keyword evidence="8" id="KW-0812">Transmembrane</keyword>
<name>A0A4T0X1A1_9ASCO</name>
<dbReference type="EMBL" id="SELW01000391">
    <property type="protein sequence ID" value="TID28562.1"/>
    <property type="molecule type" value="Genomic_DNA"/>
</dbReference>
<dbReference type="InterPro" id="IPR036264">
    <property type="entry name" value="Bact_exopeptidase_dim_dom"/>
</dbReference>
<keyword evidence="5 7" id="KW-0862">Zinc</keyword>
<evidence type="ECO:0000313" key="10">
    <source>
        <dbReference type="EMBL" id="TID28562.1"/>
    </source>
</evidence>
<feature type="binding site" evidence="7">
    <location>
        <position position="234"/>
    </location>
    <ligand>
        <name>Zn(2+)</name>
        <dbReference type="ChEBI" id="CHEBI:29105"/>
        <label>1</label>
    </ligand>
</feature>
<evidence type="ECO:0000256" key="3">
    <source>
        <dbReference type="ARBA" id="ARBA00022723"/>
    </source>
</evidence>
<dbReference type="AlphaFoldDB" id="A0A4T0X1A1"/>
<evidence type="ECO:0000256" key="2">
    <source>
        <dbReference type="ARBA" id="ARBA00022670"/>
    </source>
</evidence>
<protein>
    <recommendedName>
        <fullName evidence="9">Peptidase M20 dimerisation domain-containing protein</fullName>
    </recommendedName>
</protein>
<dbReference type="PROSITE" id="PS00758">
    <property type="entry name" value="ARGE_DAPE_CPG2_1"/>
    <property type="match status" value="1"/>
</dbReference>
<evidence type="ECO:0000313" key="11">
    <source>
        <dbReference type="Proteomes" id="UP000307173"/>
    </source>
</evidence>
<dbReference type="InterPro" id="IPR011650">
    <property type="entry name" value="Peptidase_M20_dimer"/>
</dbReference>
<dbReference type="OrthoDB" id="3064516at2759"/>
<gene>
    <name evidence="10" type="ORF">CANINC_002435</name>
</gene>
<keyword evidence="2" id="KW-0645">Protease</keyword>
<evidence type="ECO:0000256" key="1">
    <source>
        <dbReference type="ARBA" id="ARBA00006247"/>
    </source>
</evidence>
<reference evidence="10 11" key="1">
    <citation type="journal article" date="2019" name="Front. Genet.">
        <title>Whole-Genome Sequencing of the Opportunistic Yeast Pathogen Candida inconspicua Uncovers Its Hybrid Origin.</title>
        <authorList>
            <person name="Mixao V."/>
            <person name="Hansen A.P."/>
            <person name="Saus E."/>
            <person name="Boekhout T."/>
            <person name="Lass-Florl C."/>
            <person name="Gabaldon T."/>
        </authorList>
    </citation>
    <scope>NUCLEOTIDE SEQUENCE [LARGE SCALE GENOMIC DNA]</scope>
    <source>
        <strain evidence="10 11">CBS 180</strain>
    </source>
</reference>
<dbReference type="PANTHER" id="PTHR45962:SF1">
    <property type="entry name" value="N-FATTY-ACYL-AMINO ACID SYNTHASE_HYDROLASE PM20D1"/>
    <property type="match status" value="1"/>
</dbReference>
<feature type="transmembrane region" description="Helical" evidence="8">
    <location>
        <begin position="14"/>
        <end position="36"/>
    </location>
</feature>
<dbReference type="InterPro" id="IPR047177">
    <property type="entry name" value="Pept_M20A"/>
</dbReference>
<keyword evidence="4" id="KW-0378">Hydrolase</keyword>
<organism evidence="10 11">
    <name type="scientific">Pichia inconspicua</name>
    <dbReference type="NCBI Taxonomy" id="52247"/>
    <lineage>
        <taxon>Eukaryota</taxon>
        <taxon>Fungi</taxon>
        <taxon>Dikarya</taxon>
        <taxon>Ascomycota</taxon>
        <taxon>Saccharomycotina</taxon>
        <taxon>Pichiomycetes</taxon>
        <taxon>Pichiales</taxon>
        <taxon>Pichiaceae</taxon>
        <taxon>Pichia</taxon>
    </lineage>
</organism>
<feature type="binding site" evidence="7">
    <location>
        <position position="547"/>
    </location>
    <ligand>
        <name>Zn(2+)</name>
        <dbReference type="ChEBI" id="CHEBI:29105"/>
        <label>1</label>
    </ligand>
</feature>
<comment type="caution">
    <text evidence="10">The sequence shown here is derived from an EMBL/GenBank/DDBJ whole genome shotgun (WGS) entry which is preliminary data.</text>
</comment>
<dbReference type="GO" id="GO:0000328">
    <property type="term" value="C:fungal-type vacuole lumen"/>
    <property type="evidence" value="ECO:0007669"/>
    <property type="project" value="TreeGrafter"/>
</dbReference>